<dbReference type="AlphaFoldDB" id="A0A3N4I7D3"/>
<evidence type="ECO:0000313" key="7">
    <source>
        <dbReference type="Proteomes" id="UP000275078"/>
    </source>
</evidence>
<evidence type="ECO:0000256" key="2">
    <source>
        <dbReference type="ARBA" id="ARBA00022741"/>
    </source>
</evidence>
<dbReference type="InterPro" id="IPR036371">
    <property type="entry name" value="TPK_B1-bd_sf"/>
</dbReference>
<dbReference type="GO" id="GO:0004788">
    <property type="term" value="F:thiamine diphosphokinase activity"/>
    <property type="evidence" value="ECO:0007669"/>
    <property type="project" value="InterPro"/>
</dbReference>
<evidence type="ECO:0000256" key="3">
    <source>
        <dbReference type="ARBA" id="ARBA00022777"/>
    </source>
</evidence>
<dbReference type="SUPFAM" id="SSF63862">
    <property type="entry name" value="Thiamin pyrophosphokinase, substrate-binding domain"/>
    <property type="match status" value="1"/>
</dbReference>
<dbReference type="InterPro" id="IPR036759">
    <property type="entry name" value="TPK_catalytic_sf"/>
</dbReference>
<dbReference type="CDD" id="cd07995">
    <property type="entry name" value="TPK"/>
    <property type="match status" value="1"/>
</dbReference>
<dbReference type="InterPro" id="IPR007371">
    <property type="entry name" value="TPK_catalytic"/>
</dbReference>
<dbReference type="GO" id="GO:0016301">
    <property type="term" value="F:kinase activity"/>
    <property type="evidence" value="ECO:0007669"/>
    <property type="project" value="UniProtKB-KW"/>
</dbReference>
<dbReference type="GO" id="GO:0006772">
    <property type="term" value="P:thiamine metabolic process"/>
    <property type="evidence" value="ECO:0007669"/>
    <property type="project" value="InterPro"/>
</dbReference>
<keyword evidence="7" id="KW-1185">Reference proteome</keyword>
<dbReference type="EMBL" id="ML119675">
    <property type="protein sequence ID" value="RPA81993.1"/>
    <property type="molecule type" value="Genomic_DNA"/>
</dbReference>
<keyword evidence="2" id="KW-0547">Nucleotide-binding</keyword>
<dbReference type="PANTHER" id="PTHR13622">
    <property type="entry name" value="THIAMIN PYROPHOSPHOKINASE"/>
    <property type="match status" value="1"/>
</dbReference>
<feature type="domain" description="Thiamin pyrophosphokinase catalytic" evidence="5">
    <location>
        <begin position="36"/>
        <end position="147"/>
    </location>
</feature>
<dbReference type="GO" id="GO:0005524">
    <property type="term" value="F:ATP binding"/>
    <property type="evidence" value="ECO:0007669"/>
    <property type="project" value="UniProtKB-KW"/>
</dbReference>
<dbReference type="Gene3D" id="3.40.50.10240">
    <property type="entry name" value="Thiamin pyrophosphokinase, catalytic domain"/>
    <property type="match status" value="1"/>
</dbReference>
<reference evidence="6 7" key="1">
    <citation type="journal article" date="2018" name="Nat. Ecol. Evol.">
        <title>Pezizomycetes genomes reveal the molecular basis of ectomycorrhizal truffle lifestyle.</title>
        <authorList>
            <person name="Murat C."/>
            <person name="Payen T."/>
            <person name="Noel B."/>
            <person name="Kuo A."/>
            <person name="Morin E."/>
            <person name="Chen J."/>
            <person name="Kohler A."/>
            <person name="Krizsan K."/>
            <person name="Balestrini R."/>
            <person name="Da Silva C."/>
            <person name="Montanini B."/>
            <person name="Hainaut M."/>
            <person name="Levati E."/>
            <person name="Barry K.W."/>
            <person name="Belfiori B."/>
            <person name="Cichocki N."/>
            <person name="Clum A."/>
            <person name="Dockter R.B."/>
            <person name="Fauchery L."/>
            <person name="Guy J."/>
            <person name="Iotti M."/>
            <person name="Le Tacon F."/>
            <person name="Lindquist E.A."/>
            <person name="Lipzen A."/>
            <person name="Malagnac F."/>
            <person name="Mello A."/>
            <person name="Molinier V."/>
            <person name="Miyauchi S."/>
            <person name="Poulain J."/>
            <person name="Riccioni C."/>
            <person name="Rubini A."/>
            <person name="Sitrit Y."/>
            <person name="Splivallo R."/>
            <person name="Traeger S."/>
            <person name="Wang M."/>
            <person name="Zifcakova L."/>
            <person name="Wipf D."/>
            <person name="Zambonelli A."/>
            <person name="Paolocci F."/>
            <person name="Nowrousian M."/>
            <person name="Ottonello S."/>
            <person name="Baldrian P."/>
            <person name="Spatafora J.W."/>
            <person name="Henrissat B."/>
            <person name="Nagy L.G."/>
            <person name="Aury J.M."/>
            <person name="Wincker P."/>
            <person name="Grigoriev I.V."/>
            <person name="Bonfante P."/>
            <person name="Martin F.M."/>
        </authorList>
    </citation>
    <scope>NUCLEOTIDE SEQUENCE [LARGE SCALE GENOMIC DNA]</scope>
    <source>
        <strain evidence="6 7">RN42</strain>
    </source>
</reference>
<dbReference type="SUPFAM" id="SSF63999">
    <property type="entry name" value="Thiamin pyrophosphokinase, catalytic domain"/>
    <property type="match status" value="1"/>
</dbReference>
<keyword evidence="1" id="KW-0808">Transferase</keyword>
<dbReference type="InterPro" id="IPR006282">
    <property type="entry name" value="Thi_PPkinase"/>
</dbReference>
<dbReference type="OrthoDB" id="25149at2759"/>
<dbReference type="Pfam" id="PF04263">
    <property type="entry name" value="TPK_catalytic"/>
    <property type="match status" value="1"/>
</dbReference>
<keyword evidence="3 6" id="KW-0418">Kinase</keyword>
<evidence type="ECO:0000256" key="4">
    <source>
        <dbReference type="ARBA" id="ARBA00022840"/>
    </source>
</evidence>
<sequence>MTTPTLTPLFLHPTAKPANPYILLILNQPITSPRLFHHLWQKASLTISADGASNHLHNLSLRTGTDYTPDVIIGDLDSLSPSARTYFEERGVNIVRVPDQDSTDFGKALEWGFANLPPGLEKVDWVAFNSLGGRMDASFHSLHQLFLFADGAFPGTEEAKSRRGELWLVSPPNLAFLLPAGKSVVLLGGGEGTEEERRARKEVVFGRGVCGVLPVAGERVVRTRGLRWDVDWMVGVGVTRGLGLSTSNE</sequence>
<accession>A0A3N4I7D3</accession>
<organism evidence="6 7">
    <name type="scientific">Ascobolus immersus RN42</name>
    <dbReference type="NCBI Taxonomy" id="1160509"/>
    <lineage>
        <taxon>Eukaryota</taxon>
        <taxon>Fungi</taxon>
        <taxon>Dikarya</taxon>
        <taxon>Ascomycota</taxon>
        <taxon>Pezizomycotina</taxon>
        <taxon>Pezizomycetes</taxon>
        <taxon>Pezizales</taxon>
        <taxon>Ascobolaceae</taxon>
        <taxon>Ascobolus</taxon>
    </lineage>
</organism>
<proteinExistence type="predicted"/>
<evidence type="ECO:0000256" key="1">
    <source>
        <dbReference type="ARBA" id="ARBA00022679"/>
    </source>
</evidence>
<dbReference type="GO" id="GO:0009229">
    <property type="term" value="P:thiamine diphosphate biosynthetic process"/>
    <property type="evidence" value="ECO:0007669"/>
    <property type="project" value="InterPro"/>
</dbReference>
<dbReference type="Proteomes" id="UP000275078">
    <property type="component" value="Unassembled WGS sequence"/>
</dbReference>
<keyword evidence="4" id="KW-0067">ATP-binding</keyword>
<evidence type="ECO:0000313" key="6">
    <source>
        <dbReference type="EMBL" id="RPA81993.1"/>
    </source>
</evidence>
<gene>
    <name evidence="6" type="ORF">BJ508DRAFT_306137</name>
</gene>
<protein>
    <submittedName>
        <fullName evidence="6">Thiamine pyrophosphokinase</fullName>
    </submittedName>
</protein>
<name>A0A3N4I7D3_ASCIM</name>
<dbReference type="PANTHER" id="PTHR13622:SF8">
    <property type="entry name" value="THIAMIN PYROPHOSPHOKINASE 1"/>
    <property type="match status" value="1"/>
</dbReference>
<evidence type="ECO:0000259" key="5">
    <source>
        <dbReference type="Pfam" id="PF04263"/>
    </source>
</evidence>
<dbReference type="STRING" id="1160509.A0A3N4I7D3"/>